<dbReference type="Pfam" id="PF00583">
    <property type="entry name" value="Acetyltransf_1"/>
    <property type="match status" value="1"/>
</dbReference>
<dbReference type="InterPro" id="IPR016181">
    <property type="entry name" value="Acyl_CoA_acyltransferase"/>
</dbReference>
<protein>
    <submittedName>
        <fullName evidence="2">Hypothetical acetyltransferases BadL</fullName>
    </submittedName>
</protein>
<evidence type="ECO:0000313" key="2">
    <source>
        <dbReference type="EMBL" id="VAV92521.1"/>
    </source>
</evidence>
<organism evidence="2">
    <name type="scientific">hydrothermal vent metagenome</name>
    <dbReference type="NCBI Taxonomy" id="652676"/>
    <lineage>
        <taxon>unclassified sequences</taxon>
        <taxon>metagenomes</taxon>
        <taxon>ecological metagenomes</taxon>
    </lineage>
</organism>
<dbReference type="Gene3D" id="3.40.630.30">
    <property type="match status" value="1"/>
</dbReference>
<feature type="domain" description="N-acetyltransferase" evidence="1">
    <location>
        <begin position="23"/>
        <end position="171"/>
    </location>
</feature>
<keyword evidence="2" id="KW-0808">Transferase</keyword>
<name>A0A3B0RM59_9ZZZZ</name>
<dbReference type="AlphaFoldDB" id="A0A3B0RM59"/>
<dbReference type="GO" id="GO:0016747">
    <property type="term" value="F:acyltransferase activity, transferring groups other than amino-acyl groups"/>
    <property type="evidence" value="ECO:0007669"/>
    <property type="project" value="InterPro"/>
</dbReference>
<dbReference type="SUPFAM" id="SSF55729">
    <property type="entry name" value="Acyl-CoA N-acyltransferases (Nat)"/>
    <property type="match status" value="1"/>
</dbReference>
<evidence type="ECO:0000259" key="1">
    <source>
        <dbReference type="PROSITE" id="PS51186"/>
    </source>
</evidence>
<sequence length="173" mass="19631">MTLIREHKKTMTKINEFHPETGLTIRHAVADDLSRIIELDEQNGGMSKPDYWKESFRRFGGLQEGRYFLVAEKDHQLVGFIIGEIRAWEFGSPPGGWVFSLTVDPDTRLGGVATLMFDTICHSFRQAGVDKVHTMIDRNNITVMSFFRSQGMMAGNTIPLQMDLSEISEMESS</sequence>
<dbReference type="CDD" id="cd04301">
    <property type="entry name" value="NAT_SF"/>
    <property type="match status" value="1"/>
</dbReference>
<dbReference type="InterPro" id="IPR000182">
    <property type="entry name" value="GNAT_dom"/>
</dbReference>
<dbReference type="PROSITE" id="PS51186">
    <property type="entry name" value="GNAT"/>
    <property type="match status" value="1"/>
</dbReference>
<accession>A0A3B0RM59</accession>
<reference evidence="2" key="1">
    <citation type="submission" date="2018-06" db="EMBL/GenBank/DDBJ databases">
        <authorList>
            <person name="Zhirakovskaya E."/>
        </authorList>
    </citation>
    <scope>NUCLEOTIDE SEQUENCE</scope>
</reference>
<dbReference type="EMBL" id="UOEJ01000035">
    <property type="protein sequence ID" value="VAV92521.1"/>
    <property type="molecule type" value="Genomic_DNA"/>
</dbReference>
<proteinExistence type="predicted"/>
<gene>
    <name evidence="2" type="ORF">MNBD_ALPHA01-1474</name>
</gene>